<accession>E3JTL9</accession>
<name>E3JTL9_PUCGT</name>
<dbReference type="InParanoid" id="E3JTL9"/>
<sequence>MYITTPSTSNPRTISIGSIRSNPNKEKGLGLEDYQEQLDRLSLSIQTQLGSTRNSQQPQQQHKNTPQHRCRPPPVHPRRSHPLRFQSPAHSPLNSSTVDHAASTRLQRTRSQTSYAIHHQLD</sequence>
<evidence type="ECO:0000313" key="2">
    <source>
        <dbReference type="EMBL" id="EFP75394.2"/>
    </source>
</evidence>
<dbReference type="GeneID" id="10542941"/>
<dbReference type="EMBL" id="DS178263">
    <property type="protein sequence ID" value="EFP75394.2"/>
    <property type="molecule type" value="Genomic_DNA"/>
</dbReference>
<keyword evidence="3" id="KW-1185">Reference proteome</keyword>
<evidence type="ECO:0000256" key="1">
    <source>
        <dbReference type="SAM" id="MobiDB-lite"/>
    </source>
</evidence>
<gene>
    <name evidence="2" type="ORF">PGTG_01987</name>
</gene>
<feature type="compositionally biased region" description="Polar residues" evidence="1">
    <location>
        <begin position="43"/>
        <end position="55"/>
    </location>
</feature>
<dbReference type="KEGG" id="pgr:PGTG_01987"/>
<reference evidence="3" key="2">
    <citation type="journal article" date="2011" name="Proc. Natl. Acad. Sci. U.S.A.">
        <title>Obligate biotrophy features unraveled by the genomic analysis of rust fungi.</title>
        <authorList>
            <person name="Duplessis S."/>
            <person name="Cuomo C.A."/>
            <person name="Lin Y.-C."/>
            <person name="Aerts A."/>
            <person name="Tisserant E."/>
            <person name="Veneault-Fourrey C."/>
            <person name="Joly D.L."/>
            <person name="Hacquard S."/>
            <person name="Amselem J."/>
            <person name="Cantarel B.L."/>
            <person name="Chiu R."/>
            <person name="Coutinho P.M."/>
            <person name="Feau N."/>
            <person name="Field M."/>
            <person name="Frey P."/>
            <person name="Gelhaye E."/>
            <person name="Goldberg J."/>
            <person name="Grabherr M.G."/>
            <person name="Kodira C.D."/>
            <person name="Kohler A."/>
            <person name="Kuees U."/>
            <person name="Lindquist E.A."/>
            <person name="Lucas S.M."/>
            <person name="Mago R."/>
            <person name="Mauceli E."/>
            <person name="Morin E."/>
            <person name="Murat C."/>
            <person name="Pangilinan J.L."/>
            <person name="Park R."/>
            <person name="Pearson M."/>
            <person name="Quesneville H."/>
            <person name="Rouhier N."/>
            <person name="Sakthikumar S."/>
            <person name="Salamov A.A."/>
            <person name="Schmutz J."/>
            <person name="Selles B."/>
            <person name="Shapiro H."/>
            <person name="Tanguay P."/>
            <person name="Tuskan G.A."/>
            <person name="Henrissat B."/>
            <person name="Van de Peer Y."/>
            <person name="Rouze P."/>
            <person name="Ellis J.G."/>
            <person name="Dodds P.N."/>
            <person name="Schein J.E."/>
            <person name="Zhong S."/>
            <person name="Hamelin R.C."/>
            <person name="Grigoriev I.V."/>
            <person name="Szabo L.J."/>
            <person name="Martin F."/>
        </authorList>
    </citation>
    <scope>NUCLEOTIDE SEQUENCE [LARGE SCALE GENOMIC DNA]</scope>
    <source>
        <strain evidence="3">CRL 75-36-700-3 / race SCCL</strain>
    </source>
</reference>
<feature type="compositionally biased region" description="Polar residues" evidence="1">
    <location>
        <begin position="1"/>
        <end position="22"/>
    </location>
</feature>
<dbReference type="AlphaFoldDB" id="E3JTL9"/>
<dbReference type="RefSeq" id="XP_003319813.2">
    <property type="nucleotide sequence ID" value="XM_003319765.2"/>
</dbReference>
<feature type="compositionally biased region" description="Basic residues" evidence="1">
    <location>
        <begin position="65"/>
        <end position="82"/>
    </location>
</feature>
<feature type="compositionally biased region" description="Polar residues" evidence="1">
    <location>
        <begin position="88"/>
        <end position="115"/>
    </location>
</feature>
<evidence type="ECO:0000313" key="3">
    <source>
        <dbReference type="Proteomes" id="UP000008783"/>
    </source>
</evidence>
<dbReference type="HOGENOM" id="CLU_2027884_0_0_1"/>
<reference key="1">
    <citation type="submission" date="2007-01" db="EMBL/GenBank/DDBJ databases">
        <title>The Genome Sequence of Puccinia graminis f. sp. tritici Strain CRL 75-36-700-3.</title>
        <authorList>
            <consortium name="The Broad Institute Genome Sequencing Platform"/>
            <person name="Birren B."/>
            <person name="Lander E."/>
            <person name="Galagan J."/>
            <person name="Nusbaum C."/>
            <person name="Devon K."/>
            <person name="Cuomo C."/>
            <person name="Jaffe D."/>
            <person name="Butler J."/>
            <person name="Alvarez P."/>
            <person name="Gnerre S."/>
            <person name="Grabherr M."/>
            <person name="Mauceli E."/>
            <person name="Brockman W."/>
            <person name="Young S."/>
            <person name="LaButti K."/>
            <person name="Sykes S."/>
            <person name="DeCaprio D."/>
            <person name="Crawford M."/>
            <person name="Koehrsen M."/>
            <person name="Engels R."/>
            <person name="Montgomery P."/>
            <person name="Pearson M."/>
            <person name="Howarth C."/>
            <person name="Larson L."/>
            <person name="White J."/>
            <person name="Zeng Q."/>
            <person name="Kodira C."/>
            <person name="Yandava C."/>
            <person name="Alvarado L."/>
            <person name="O'Leary S."/>
            <person name="Szabo L."/>
            <person name="Dean R."/>
            <person name="Schein J."/>
        </authorList>
    </citation>
    <scope>NUCLEOTIDE SEQUENCE</scope>
    <source>
        <strain>CRL 75-36-700-3</strain>
    </source>
</reference>
<organism evidence="2 3">
    <name type="scientific">Puccinia graminis f. sp. tritici (strain CRL 75-36-700-3 / race SCCL)</name>
    <name type="common">Black stem rust fungus</name>
    <dbReference type="NCBI Taxonomy" id="418459"/>
    <lineage>
        <taxon>Eukaryota</taxon>
        <taxon>Fungi</taxon>
        <taxon>Dikarya</taxon>
        <taxon>Basidiomycota</taxon>
        <taxon>Pucciniomycotina</taxon>
        <taxon>Pucciniomycetes</taxon>
        <taxon>Pucciniales</taxon>
        <taxon>Pucciniaceae</taxon>
        <taxon>Puccinia</taxon>
    </lineage>
</organism>
<proteinExistence type="predicted"/>
<dbReference type="Proteomes" id="UP000008783">
    <property type="component" value="Unassembled WGS sequence"/>
</dbReference>
<protein>
    <submittedName>
        <fullName evidence="2">Uncharacterized protein</fullName>
    </submittedName>
</protein>
<feature type="region of interest" description="Disordered" evidence="1">
    <location>
        <begin position="1"/>
        <end position="122"/>
    </location>
</feature>
<dbReference type="VEuPathDB" id="FungiDB:PGTG_01987"/>